<sequence>MSRRRSSIGTWLIDVVAGGGAASLKFEDTQGSFKFRSRVDATFCPTLRDVSQCVPYNGSWWQALDTNGNHSCRANCVARVEDTSDVKCGFTGADERCENIAVHDAAGSIRDVLG</sequence>
<dbReference type="AlphaFoldDB" id="A0AAV0TB36"/>
<reference evidence="1" key="1">
    <citation type="submission" date="2022-12" db="EMBL/GenBank/DDBJ databases">
        <authorList>
            <person name="Webb A."/>
        </authorList>
    </citation>
    <scope>NUCLEOTIDE SEQUENCE</scope>
    <source>
        <strain evidence="1">Hp1</strain>
    </source>
</reference>
<comment type="caution">
    <text evidence="1">The sequence shown here is derived from an EMBL/GenBank/DDBJ whole genome shotgun (WGS) entry which is preliminary data.</text>
</comment>
<dbReference type="Proteomes" id="UP001162031">
    <property type="component" value="Unassembled WGS sequence"/>
</dbReference>
<name>A0AAV0TB36_HYABA</name>
<evidence type="ECO:0000313" key="1">
    <source>
        <dbReference type="EMBL" id="CAI5715704.1"/>
    </source>
</evidence>
<gene>
    <name evidence="1" type="ORF">HBR001_LOCUS1487</name>
</gene>
<accession>A0AAV0TB36</accession>
<organism evidence="1 2">
    <name type="scientific">Hyaloperonospora brassicae</name>
    <name type="common">Brassica downy mildew</name>
    <name type="synonym">Peronospora brassicae</name>
    <dbReference type="NCBI Taxonomy" id="162125"/>
    <lineage>
        <taxon>Eukaryota</taxon>
        <taxon>Sar</taxon>
        <taxon>Stramenopiles</taxon>
        <taxon>Oomycota</taxon>
        <taxon>Peronosporomycetes</taxon>
        <taxon>Peronosporales</taxon>
        <taxon>Peronosporaceae</taxon>
        <taxon>Hyaloperonospora</taxon>
    </lineage>
</organism>
<keyword evidence="2" id="KW-1185">Reference proteome</keyword>
<proteinExistence type="predicted"/>
<dbReference type="EMBL" id="CANTFL010000146">
    <property type="protein sequence ID" value="CAI5715704.1"/>
    <property type="molecule type" value="Genomic_DNA"/>
</dbReference>
<protein>
    <submittedName>
        <fullName evidence="1">Uncharacterized protein</fullName>
    </submittedName>
</protein>
<evidence type="ECO:0000313" key="2">
    <source>
        <dbReference type="Proteomes" id="UP001162031"/>
    </source>
</evidence>